<feature type="region of interest" description="Disordered" evidence="2">
    <location>
        <begin position="968"/>
        <end position="996"/>
    </location>
</feature>
<reference evidence="3 4" key="1">
    <citation type="submission" date="2024-10" db="EMBL/GenBank/DDBJ databases">
        <title>Updated reference genomes for cyclostephanoid diatoms.</title>
        <authorList>
            <person name="Roberts W.R."/>
            <person name="Alverson A.J."/>
        </authorList>
    </citation>
    <scope>NUCLEOTIDE SEQUENCE [LARGE SCALE GENOMIC DNA]</scope>
    <source>
        <strain evidence="3 4">AJA010-31</strain>
    </source>
</reference>
<feature type="compositionally biased region" description="Low complexity" evidence="2">
    <location>
        <begin position="16"/>
        <end position="33"/>
    </location>
</feature>
<feature type="compositionally biased region" description="Basic and acidic residues" evidence="2">
    <location>
        <begin position="775"/>
        <end position="802"/>
    </location>
</feature>
<feature type="compositionally biased region" description="Polar residues" evidence="2">
    <location>
        <begin position="984"/>
        <end position="996"/>
    </location>
</feature>
<feature type="region of interest" description="Disordered" evidence="2">
    <location>
        <begin position="1"/>
        <end position="41"/>
    </location>
</feature>
<dbReference type="AlphaFoldDB" id="A0ABD3QA91"/>
<feature type="region of interest" description="Disordered" evidence="2">
    <location>
        <begin position="775"/>
        <end position="809"/>
    </location>
</feature>
<gene>
    <name evidence="3" type="ORF">ACHAWO_005478</name>
</gene>
<organism evidence="3 4">
    <name type="scientific">Cyclotella atomus</name>
    <dbReference type="NCBI Taxonomy" id="382360"/>
    <lineage>
        <taxon>Eukaryota</taxon>
        <taxon>Sar</taxon>
        <taxon>Stramenopiles</taxon>
        <taxon>Ochrophyta</taxon>
        <taxon>Bacillariophyta</taxon>
        <taxon>Coscinodiscophyceae</taxon>
        <taxon>Thalassiosirophycidae</taxon>
        <taxon>Stephanodiscales</taxon>
        <taxon>Stephanodiscaceae</taxon>
        <taxon>Cyclotella</taxon>
    </lineage>
</organism>
<comment type="caution">
    <text evidence="3">The sequence shown here is derived from an EMBL/GenBank/DDBJ whole genome shotgun (WGS) entry which is preliminary data.</text>
</comment>
<proteinExistence type="predicted"/>
<evidence type="ECO:0000313" key="4">
    <source>
        <dbReference type="Proteomes" id="UP001530400"/>
    </source>
</evidence>
<sequence length="996" mass="109993">MDPFVEASVSEEADQPSEGSSSSEPVPQQVSSEYANMQEQGAAVEDAAAFLSSNEGVHSQAAADQNILPISTLGEPESNVAAGGADFDLLGYEAPQQSAAATEVHEHDDPFAAFADNAVSQEPASEGITPAADPFDAFADTITLQPPQPEVDPFGTGASEFVARPSSTQEETVSVMLNDDVVNADPVDSITEKNIRIDDASDANIEQPTAEINEAVILSTTEDTIDGEPVFMKSFDQGVSNSEAVDELISEPLDSGVNTNENENIINDTAPTAETNGATNVDKRTAMANVASNENVSDQPTDSEVITHGDENIRISNPDSSVPSSFDFIAPEQPTAESQQPPEFEESKATNISVNEECNEATNTDSNAPSSFDFIATEHYEESDIEKPPRKVEDDGESEVAAVHSDEMRTSINHVNVVEEESNFDVGKAVGEEQDTYEMDLNESGNNYSNSNATDNQIVGSNNILSSNENEATIENIVDKLPNDPAIQNATTEEEVEWLSMGLGLADALRQIISLTEERDEALAMCQQIEEQQGADVQSEALLVEVQSRLQSEMDRRAESDSQVRKLKEDIQRYEDQLQRYSTLEDDYEQAQANLVMVVSENSKLEAEIVKLREFKDESEQKEVLLSNRLNEAKKKEANKGQAAGRLEAENESLKEELEKTKGDLNAMTQAKAKVEANMEKLKSKAVERVKQAETALAEERELNEERKRKMKTFVESKADELREAKESASDMQMELQETRASLRASRDREESIQQELEASRIKYRELQRDMERLKRSQQEMHKMGSTLEHELEKSASETEEHKKKRMSAKHELMTMVRTLEVEKSVNAKLRESIKFTFTPKALSQQQLLSECLKDFEIELERLAAKLGKSLSLPPKDCDAESSDNVDSEDVNGSSKKSKRTRGAKADTDTERLISALENETQHVSKGIMSLAGSIERMRTLMDEDHAFNCMAYFSNVLAAVGHQEARHQRLGNNTDNDDREETVSITSFEQGTSTL</sequence>
<feature type="region of interest" description="Disordered" evidence="2">
    <location>
        <begin position="871"/>
        <end position="908"/>
    </location>
</feature>
<keyword evidence="1" id="KW-0175">Coiled coil</keyword>
<evidence type="ECO:0000256" key="2">
    <source>
        <dbReference type="SAM" id="MobiDB-lite"/>
    </source>
</evidence>
<keyword evidence="4" id="KW-1185">Reference proteome</keyword>
<name>A0ABD3QA91_9STRA</name>
<feature type="compositionally biased region" description="Acidic residues" evidence="2">
    <location>
        <begin position="880"/>
        <end position="890"/>
    </location>
</feature>
<accession>A0ABD3QA91</accession>
<evidence type="ECO:0000256" key="1">
    <source>
        <dbReference type="SAM" id="Coils"/>
    </source>
</evidence>
<dbReference type="EMBL" id="JALLPJ020000257">
    <property type="protein sequence ID" value="KAL3797319.1"/>
    <property type="molecule type" value="Genomic_DNA"/>
</dbReference>
<feature type="coiled-coil region" evidence="1">
    <location>
        <begin position="505"/>
        <end position="532"/>
    </location>
</feature>
<dbReference type="Proteomes" id="UP001530400">
    <property type="component" value="Unassembled WGS sequence"/>
</dbReference>
<evidence type="ECO:0000313" key="3">
    <source>
        <dbReference type="EMBL" id="KAL3797319.1"/>
    </source>
</evidence>
<protein>
    <submittedName>
        <fullName evidence="3">Uncharacterized protein</fullName>
    </submittedName>
</protein>